<dbReference type="EMBL" id="MCGT01000056">
    <property type="protein sequence ID" value="ORX43342.1"/>
    <property type="molecule type" value="Genomic_DNA"/>
</dbReference>
<evidence type="ECO:0000313" key="13">
    <source>
        <dbReference type="Proteomes" id="UP000242146"/>
    </source>
</evidence>
<evidence type="ECO:0000256" key="1">
    <source>
        <dbReference type="ARBA" id="ARBA00000156"/>
    </source>
</evidence>
<gene>
    <name evidence="12" type="ORF">DM01DRAFT_1295976</name>
</gene>
<dbReference type="PANTHER" id="PTHR22936:SF69">
    <property type="entry name" value="RHOMBOID-LIKE PROTEIN"/>
    <property type="match status" value="1"/>
</dbReference>
<dbReference type="GO" id="GO:0006508">
    <property type="term" value="P:proteolysis"/>
    <property type="evidence" value="ECO:0007669"/>
    <property type="project" value="UniProtKB-KW"/>
</dbReference>
<feature type="transmembrane region" description="Helical" evidence="10">
    <location>
        <begin position="28"/>
        <end position="46"/>
    </location>
</feature>
<evidence type="ECO:0000259" key="11">
    <source>
        <dbReference type="Pfam" id="PF01694"/>
    </source>
</evidence>
<evidence type="ECO:0000256" key="2">
    <source>
        <dbReference type="ARBA" id="ARBA00004141"/>
    </source>
</evidence>
<comment type="caution">
    <text evidence="12">The sequence shown here is derived from an EMBL/GenBank/DDBJ whole genome shotgun (WGS) entry which is preliminary data.</text>
</comment>
<evidence type="ECO:0000256" key="6">
    <source>
        <dbReference type="ARBA" id="ARBA00022801"/>
    </source>
</evidence>
<feature type="transmembrane region" description="Helical" evidence="10">
    <location>
        <begin position="221"/>
        <end position="239"/>
    </location>
</feature>
<evidence type="ECO:0000256" key="8">
    <source>
        <dbReference type="ARBA" id="ARBA00022989"/>
    </source>
</evidence>
<comment type="catalytic activity">
    <reaction evidence="1 10">
        <text>Cleaves type-1 transmembrane domains using a catalytic dyad composed of serine and histidine that are contributed by different transmembrane domains.</text>
        <dbReference type="EC" id="3.4.21.105"/>
    </reaction>
</comment>
<keyword evidence="7 10" id="KW-0720">Serine protease</keyword>
<keyword evidence="5 10" id="KW-0812">Transmembrane</keyword>
<proteinExistence type="inferred from homology"/>
<feature type="domain" description="Peptidase S54 rhomboid" evidence="11">
    <location>
        <begin position="123"/>
        <end position="273"/>
    </location>
</feature>
<evidence type="ECO:0000313" key="12">
    <source>
        <dbReference type="EMBL" id="ORX43342.1"/>
    </source>
</evidence>
<evidence type="ECO:0000256" key="4">
    <source>
        <dbReference type="ARBA" id="ARBA00022670"/>
    </source>
</evidence>
<name>A0A1X2G312_9FUNG</name>
<reference evidence="12 13" key="1">
    <citation type="submission" date="2016-07" db="EMBL/GenBank/DDBJ databases">
        <title>Pervasive Adenine N6-methylation of Active Genes in Fungi.</title>
        <authorList>
            <consortium name="DOE Joint Genome Institute"/>
            <person name="Mondo S.J."/>
            <person name="Dannebaum R.O."/>
            <person name="Kuo R.C."/>
            <person name="Labutti K."/>
            <person name="Haridas S."/>
            <person name="Kuo A."/>
            <person name="Salamov A."/>
            <person name="Ahrendt S.R."/>
            <person name="Lipzen A."/>
            <person name="Sullivan W."/>
            <person name="Andreopoulos W.B."/>
            <person name="Clum A."/>
            <person name="Lindquist E."/>
            <person name="Daum C."/>
            <person name="Ramamoorthy G.K."/>
            <person name="Gryganskyi A."/>
            <person name="Culley D."/>
            <person name="Magnuson J.K."/>
            <person name="James T.Y."/>
            <person name="O'Malley M.A."/>
            <person name="Stajich J.E."/>
            <person name="Spatafora J.W."/>
            <person name="Visel A."/>
            <person name="Grigoriev I.V."/>
        </authorList>
    </citation>
    <scope>NUCLEOTIDE SEQUENCE [LARGE SCALE GENOMIC DNA]</scope>
    <source>
        <strain evidence="12 13">NRRL 3301</strain>
    </source>
</reference>
<keyword evidence="13" id="KW-1185">Reference proteome</keyword>
<dbReference type="Proteomes" id="UP000242146">
    <property type="component" value="Unassembled WGS sequence"/>
</dbReference>
<dbReference type="GO" id="GO:0004252">
    <property type="term" value="F:serine-type endopeptidase activity"/>
    <property type="evidence" value="ECO:0007669"/>
    <property type="project" value="InterPro"/>
</dbReference>
<comment type="function">
    <text evidence="10">Serine protease involved in intramembrane proteolysis.</text>
</comment>
<keyword evidence="9 10" id="KW-0472">Membrane</keyword>
<evidence type="ECO:0000256" key="7">
    <source>
        <dbReference type="ARBA" id="ARBA00022825"/>
    </source>
</evidence>
<feature type="transmembrane region" description="Helical" evidence="10">
    <location>
        <begin position="286"/>
        <end position="308"/>
    </location>
</feature>
<dbReference type="PANTHER" id="PTHR22936">
    <property type="entry name" value="RHOMBOID-RELATED"/>
    <property type="match status" value="1"/>
</dbReference>
<accession>A0A1X2G312</accession>
<dbReference type="InterPro" id="IPR035952">
    <property type="entry name" value="Rhomboid-like_sf"/>
</dbReference>
<evidence type="ECO:0000256" key="10">
    <source>
        <dbReference type="RuleBase" id="RU362115"/>
    </source>
</evidence>
<comment type="caution">
    <text evidence="10">Lacks conserved residue(s) required for the propagation of feature annotation.</text>
</comment>
<comment type="subcellular location">
    <subcellularLocation>
        <location evidence="2 10">Membrane</location>
        <topology evidence="2 10">Multi-pass membrane protein</topology>
    </subcellularLocation>
</comment>
<keyword evidence="4 10" id="KW-0645">Protease</keyword>
<dbReference type="EC" id="3.4.21.105" evidence="10"/>
<evidence type="ECO:0000256" key="3">
    <source>
        <dbReference type="ARBA" id="ARBA00009045"/>
    </source>
</evidence>
<keyword evidence="6 10" id="KW-0378">Hydrolase</keyword>
<dbReference type="OrthoDB" id="2146116at2759"/>
<organism evidence="12 13">
    <name type="scientific">Hesseltinella vesiculosa</name>
    <dbReference type="NCBI Taxonomy" id="101127"/>
    <lineage>
        <taxon>Eukaryota</taxon>
        <taxon>Fungi</taxon>
        <taxon>Fungi incertae sedis</taxon>
        <taxon>Mucoromycota</taxon>
        <taxon>Mucoromycotina</taxon>
        <taxon>Mucoromycetes</taxon>
        <taxon>Mucorales</taxon>
        <taxon>Cunninghamellaceae</taxon>
        <taxon>Hesseltinella</taxon>
    </lineage>
</organism>
<protein>
    <recommendedName>
        <fullName evidence="10">Rhomboid-type serine protease</fullName>
        <ecNumber evidence="10">3.4.21.105</ecNumber>
    </recommendedName>
</protein>
<keyword evidence="8 10" id="KW-1133">Transmembrane helix</keyword>
<sequence length="334" mass="36392">MVKNQHGRLGTHRSAWQRFFLGPNERPWFSWITGGAMLAVLIYELIRNSALTGSVISTSPMFNPMIGPSSSVLINVGAKFTPCMRTIPEMTPSSTLSDCYTSTSTCTVEQVCGFGGFGGKAPNQSFRFFTPIFLHAGIVHYIINMLTHLGLGADLEKGMGIPRYTALYLLAGLFGNVLSSMLGRYNSPSMGCSGALFGLIGYMFIDTLAHWKLIDNPGREILKLLVSTIISLILGLLPGCKKFLTKNIFVGLDNFAHLGGFVVGLVAGVILCPMPMLSKKSMWVKWVARLSATVVLVVLFVVCINVFYNSADPSQICPGCKYLSCLPVSNWCDF</sequence>
<dbReference type="GO" id="GO:0016020">
    <property type="term" value="C:membrane"/>
    <property type="evidence" value="ECO:0007669"/>
    <property type="project" value="UniProtKB-SubCell"/>
</dbReference>
<dbReference type="InterPro" id="IPR022764">
    <property type="entry name" value="Peptidase_S54_rhomboid_dom"/>
</dbReference>
<feature type="transmembrane region" description="Helical" evidence="10">
    <location>
        <begin position="255"/>
        <end position="274"/>
    </location>
</feature>
<evidence type="ECO:0000256" key="9">
    <source>
        <dbReference type="ARBA" id="ARBA00023136"/>
    </source>
</evidence>
<dbReference type="Gene3D" id="1.20.1540.10">
    <property type="entry name" value="Rhomboid-like"/>
    <property type="match status" value="1"/>
</dbReference>
<dbReference type="SUPFAM" id="SSF144091">
    <property type="entry name" value="Rhomboid-like"/>
    <property type="match status" value="1"/>
</dbReference>
<feature type="transmembrane region" description="Helical" evidence="10">
    <location>
        <begin position="164"/>
        <end position="182"/>
    </location>
</feature>
<evidence type="ECO:0000256" key="5">
    <source>
        <dbReference type="ARBA" id="ARBA00022692"/>
    </source>
</evidence>
<feature type="transmembrane region" description="Helical" evidence="10">
    <location>
        <begin position="188"/>
        <end position="209"/>
    </location>
</feature>
<dbReference type="Pfam" id="PF01694">
    <property type="entry name" value="Rhomboid"/>
    <property type="match status" value="1"/>
</dbReference>
<comment type="similarity">
    <text evidence="3 10">Belongs to the peptidase S54 family.</text>
</comment>
<dbReference type="STRING" id="101127.A0A1X2G312"/>
<dbReference type="AlphaFoldDB" id="A0A1X2G312"/>
<dbReference type="InterPro" id="IPR002610">
    <property type="entry name" value="Peptidase_S54_rhomboid-like"/>
</dbReference>